<keyword evidence="14" id="KW-1185">Reference proteome</keyword>
<keyword evidence="13" id="KW-0282">Flagellum</keyword>
<name>A0A8J7FBG5_9GAMM</name>
<keyword evidence="13" id="KW-0969">Cilium</keyword>
<evidence type="ECO:0000256" key="5">
    <source>
        <dbReference type="ARBA" id="ARBA00022729"/>
    </source>
</evidence>
<keyword evidence="13" id="KW-0966">Cell projection</keyword>
<evidence type="ECO:0000256" key="3">
    <source>
        <dbReference type="ARBA" id="ARBA00006929"/>
    </source>
</evidence>
<comment type="subcellular location">
    <subcellularLocation>
        <location evidence="11">Cell outer membrane</location>
        <topology evidence="11">Lipid-anchor</topology>
    </subcellularLocation>
    <subcellularLocation>
        <location evidence="11">Bacterial flagellum basal body</location>
    </subcellularLocation>
    <subcellularLocation>
        <location evidence="2">Membrane</location>
        <topology evidence="2">Lipid-anchor</topology>
    </subcellularLocation>
</comment>
<accession>A0A8J7FBG5</accession>
<dbReference type="GO" id="GO:0071973">
    <property type="term" value="P:bacterial-type flagellum-dependent cell motility"/>
    <property type="evidence" value="ECO:0007669"/>
    <property type="project" value="InterPro"/>
</dbReference>
<keyword evidence="10 11" id="KW-0449">Lipoprotein</keyword>
<dbReference type="Proteomes" id="UP000640333">
    <property type="component" value="Unassembled WGS sequence"/>
</dbReference>
<evidence type="ECO:0000313" key="14">
    <source>
        <dbReference type="Proteomes" id="UP000640333"/>
    </source>
</evidence>
<feature type="chain" id="PRO_5035320948" description="Flagellar L-ring protein" evidence="12">
    <location>
        <begin position="26"/>
        <end position="227"/>
    </location>
</feature>
<proteinExistence type="inferred from homology"/>
<dbReference type="GO" id="GO:0003774">
    <property type="term" value="F:cytoskeletal motor activity"/>
    <property type="evidence" value="ECO:0007669"/>
    <property type="project" value="InterPro"/>
</dbReference>
<gene>
    <name evidence="11 13" type="primary">flgH</name>
    <name evidence="13" type="ORF">IOQ59_03725</name>
</gene>
<dbReference type="AlphaFoldDB" id="A0A8J7FBG5"/>
<reference evidence="13" key="1">
    <citation type="submission" date="2020-10" db="EMBL/GenBank/DDBJ databases">
        <title>Bacterium isolated from coastal waters sediment.</title>
        <authorList>
            <person name="Chen R.-J."/>
            <person name="Lu D.-C."/>
            <person name="Zhu K.-L."/>
            <person name="Du Z.-J."/>
        </authorList>
    </citation>
    <scope>NUCLEOTIDE SEQUENCE</scope>
    <source>
        <strain evidence="13">N1Y112</strain>
    </source>
</reference>
<sequence>MKTQVKWMVGLVALISLTGCVQKVAKPNNPYYAPITPQNLQSVRPVTGSIYSVSTNRDIYGDGRATRIGDIITVLLTERTQSSKSAKTSYDKETQINLPQPTILGRGLSAFGNPIGVSQPNAKSEFEGEGQSDMSNSLNGNITVTVHDVLPNGSLVVRGEKWLTLNQGEEYIRVSGLVRPQDIDQDNSIASTKLADARIEYAGNGAINDTNASGWLTRFFIGPFWPL</sequence>
<evidence type="ECO:0000256" key="6">
    <source>
        <dbReference type="ARBA" id="ARBA00023136"/>
    </source>
</evidence>
<evidence type="ECO:0000256" key="8">
    <source>
        <dbReference type="ARBA" id="ARBA00023143"/>
    </source>
</evidence>
<comment type="caution">
    <text evidence="13">The sequence shown here is derived from an EMBL/GenBank/DDBJ whole genome shotgun (WGS) entry which is preliminary data.</text>
</comment>
<evidence type="ECO:0000256" key="10">
    <source>
        <dbReference type="ARBA" id="ARBA00023288"/>
    </source>
</evidence>
<evidence type="ECO:0000256" key="7">
    <source>
        <dbReference type="ARBA" id="ARBA00023139"/>
    </source>
</evidence>
<comment type="function">
    <text evidence="1 11">Assembles around the rod to form the L-ring and probably protects the motor/basal body from shearing forces during rotation.</text>
</comment>
<evidence type="ECO:0000256" key="12">
    <source>
        <dbReference type="SAM" id="SignalP"/>
    </source>
</evidence>
<evidence type="ECO:0000313" key="13">
    <source>
        <dbReference type="EMBL" id="MBE9396364.1"/>
    </source>
</evidence>
<organism evidence="13 14">
    <name type="scientific">Pontibacterium sinense</name>
    <dbReference type="NCBI Taxonomy" id="2781979"/>
    <lineage>
        <taxon>Bacteria</taxon>
        <taxon>Pseudomonadati</taxon>
        <taxon>Pseudomonadota</taxon>
        <taxon>Gammaproteobacteria</taxon>
        <taxon>Oceanospirillales</taxon>
        <taxon>Oceanospirillaceae</taxon>
        <taxon>Pontibacterium</taxon>
    </lineage>
</organism>
<comment type="subunit">
    <text evidence="4 11">The basal body constitutes a major portion of the flagellar organelle and consists of four rings (L,P,S, and M) mounted on a central rod.</text>
</comment>
<dbReference type="InterPro" id="IPR000527">
    <property type="entry name" value="Flag_Lring"/>
</dbReference>
<keyword evidence="9 11" id="KW-0998">Cell outer membrane</keyword>
<keyword evidence="7" id="KW-0564">Palmitate</keyword>
<evidence type="ECO:0000256" key="2">
    <source>
        <dbReference type="ARBA" id="ARBA00004635"/>
    </source>
</evidence>
<dbReference type="HAMAP" id="MF_00415">
    <property type="entry name" value="FlgH"/>
    <property type="match status" value="1"/>
</dbReference>
<dbReference type="PROSITE" id="PS51257">
    <property type="entry name" value="PROKAR_LIPOPROTEIN"/>
    <property type="match status" value="1"/>
</dbReference>
<evidence type="ECO:0000256" key="11">
    <source>
        <dbReference type="HAMAP-Rule" id="MF_00415"/>
    </source>
</evidence>
<keyword evidence="5 11" id="KW-0732">Signal</keyword>
<evidence type="ECO:0000256" key="9">
    <source>
        <dbReference type="ARBA" id="ARBA00023237"/>
    </source>
</evidence>
<feature type="signal peptide" evidence="12">
    <location>
        <begin position="1"/>
        <end position="25"/>
    </location>
</feature>
<keyword evidence="6 11" id="KW-0472">Membrane</keyword>
<dbReference type="NCBIfam" id="NF001304">
    <property type="entry name" value="PRK00249.1-4"/>
    <property type="match status" value="1"/>
</dbReference>
<protein>
    <recommendedName>
        <fullName evidence="11">Flagellar L-ring protein</fullName>
    </recommendedName>
    <alternativeName>
        <fullName evidence="11">Basal body L-ring protein</fullName>
    </alternativeName>
</protein>
<keyword evidence="8 11" id="KW-0975">Bacterial flagellum</keyword>
<dbReference type="EMBL" id="JADEYS010000003">
    <property type="protein sequence ID" value="MBE9396364.1"/>
    <property type="molecule type" value="Genomic_DNA"/>
</dbReference>
<dbReference type="Pfam" id="PF02107">
    <property type="entry name" value="FlgH"/>
    <property type="match status" value="1"/>
</dbReference>
<dbReference type="GO" id="GO:0009427">
    <property type="term" value="C:bacterial-type flagellum basal body, distal rod, L ring"/>
    <property type="evidence" value="ECO:0007669"/>
    <property type="project" value="InterPro"/>
</dbReference>
<comment type="similarity">
    <text evidence="3 11">Belongs to the FlgH family.</text>
</comment>
<dbReference type="GO" id="GO:0009279">
    <property type="term" value="C:cell outer membrane"/>
    <property type="evidence" value="ECO:0007669"/>
    <property type="project" value="UniProtKB-SubCell"/>
</dbReference>
<dbReference type="PRINTS" id="PR01008">
    <property type="entry name" value="FLGLRINGFLGH"/>
</dbReference>
<dbReference type="PANTHER" id="PTHR34933:SF1">
    <property type="entry name" value="FLAGELLAR L-RING PROTEIN"/>
    <property type="match status" value="1"/>
</dbReference>
<dbReference type="PANTHER" id="PTHR34933">
    <property type="entry name" value="FLAGELLAR L-RING PROTEIN"/>
    <property type="match status" value="1"/>
</dbReference>
<evidence type="ECO:0000256" key="1">
    <source>
        <dbReference type="ARBA" id="ARBA00002591"/>
    </source>
</evidence>
<evidence type="ECO:0000256" key="4">
    <source>
        <dbReference type="ARBA" id="ARBA00011439"/>
    </source>
</evidence>